<evidence type="ECO:0000256" key="4">
    <source>
        <dbReference type="ARBA" id="ARBA00022827"/>
    </source>
</evidence>
<keyword evidence="3" id="KW-0662">Pyridine nucleotide biosynthesis</keyword>
<dbReference type="GO" id="GO:0071949">
    <property type="term" value="F:FAD binding"/>
    <property type="evidence" value="ECO:0007669"/>
    <property type="project" value="InterPro"/>
</dbReference>
<reference evidence="12" key="1">
    <citation type="journal article" date="2013" name="Genome Biol. Evol.">
        <title>Punctuated emergences of genetic and phenotypic innovations in eumetazoan, bilaterian, euteleostome, and hominidae ancestors.</title>
        <authorList>
            <person name="Wenger Y."/>
            <person name="Galliot B."/>
        </authorList>
    </citation>
    <scope>NUCLEOTIDE SEQUENCE</scope>
    <source>
        <tissue evidence="12">Whole animals</tissue>
    </source>
</reference>
<feature type="non-terminal residue" evidence="12">
    <location>
        <position position="1"/>
    </location>
</feature>
<keyword evidence="6" id="KW-0560">Oxidoreductase</keyword>
<dbReference type="GO" id="GO:0070189">
    <property type="term" value="P:kynurenine metabolic process"/>
    <property type="evidence" value="ECO:0007669"/>
    <property type="project" value="TreeGrafter"/>
</dbReference>
<evidence type="ECO:0000256" key="8">
    <source>
        <dbReference type="ARBA" id="ARBA00023128"/>
    </source>
</evidence>
<dbReference type="PANTHER" id="PTHR46028">
    <property type="entry name" value="KYNURENINE 3-MONOOXYGENASE"/>
    <property type="match status" value="1"/>
</dbReference>
<dbReference type="EMBL" id="HAAD01005815">
    <property type="protein sequence ID" value="CDG72047.1"/>
    <property type="molecule type" value="mRNA"/>
</dbReference>
<dbReference type="OMA" id="REFMFIA"/>
<comment type="cofactor">
    <cofactor evidence="1">
        <name>FAD</name>
        <dbReference type="ChEBI" id="CHEBI:57692"/>
    </cofactor>
</comment>
<dbReference type="GO" id="GO:0019363">
    <property type="term" value="P:pyridine nucleotide biosynthetic process"/>
    <property type="evidence" value="ECO:0007669"/>
    <property type="project" value="UniProtKB-KW"/>
</dbReference>
<dbReference type="GeneID" id="100204742"/>
<dbReference type="InterPro" id="IPR002938">
    <property type="entry name" value="FAD-bd"/>
</dbReference>
<evidence type="ECO:0000256" key="7">
    <source>
        <dbReference type="ARBA" id="ARBA00023033"/>
    </source>
</evidence>
<evidence type="ECO:0000259" key="11">
    <source>
        <dbReference type="Pfam" id="PF01494"/>
    </source>
</evidence>
<feature type="transmembrane region" description="Helical" evidence="10">
    <location>
        <begin position="415"/>
        <end position="436"/>
    </location>
</feature>
<dbReference type="PRINTS" id="PR00420">
    <property type="entry name" value="RNGMNOXGNASE"/>
</dbReference>
<dbReference type="AlphaFoldDB" id="T2MJE7"/>
<name>T2MJE7_HYDVU</name>
<evidence type="ECO:0000256" key="6">
    <source>
        <dbReference type="ARBA" id="ARBA00023002"/>
    </source>
</evidence>
<dbReference type="GO" id="GO:0005741">
    <property type="term" value="C:mitochondrial outer membrane"/>
    <property type="evidence" value="ECO:0007669"/>
    <property type="project" value="TreeGrafter"/>
</dbReference>
<dbReference type="HAMAP" id="MF_01971">
    <property type="entry name" value="Kynurenine_monooxygenase"/>
    <property type="match status" value="1"/>
</dbReference>
<evidence type="ECO:0000256" key="3">
    <source>
        <dbReference type="ARBA" id="ARBA00022642"/>
    </source>
</evidence>
<dbReference type="InterPro" id="IPR036188">
    <property type="entry name" value="FAD/NAD-bd_sf"/>
</dbReference>
<evidence type="ECO:0000256" key="1">
    <source>
        <dbReference type="ARBA" id="ARBA00001974"/>
    </source>
</evidence>
<accession>T2MJE7</accession>
<keyword evidence="2" id="KW-0285">Flavoprotein</keyword>
<feature type="transmembrane region" description="Helical" evidence="10">
    <location>
        <begin position="380"/>
        <end position="403"/>
    </location>
</feature>
<keyword evidence="10" id="KW-1133">Transmembrane helix</keyword>
<keyword evidence="8" id="KW-0496">Mitochondrion</keyword>
<dbReference type="FunFam" id="3.50.50.60:FF:000129">
    <property type="entry name" value="Kynurenine 3-monooxygenase"/>
    <property type="match status" value="1"/>
</dbReference>
<gene>
    <name evidence="12" type="primary">KMO</name>
</gene>
<dbReference type="OrthoDB" id="10053569at2759"/>
<keyword evidence="5" id="KW-0521">NADP</keyword>
<evidence type="ECO:0000256" key="5">
    <source>
        <dbReference type="ARBA" id="ARBA00022857"/>
    </source>
</evidence>
<evidence type="ECO:0000313" key="12">
    <source>
        <dbReference type="EMBL" id="CDG72047.1"/>
    </source>
</evidence>
<sequence length="445" mass="51628">MNEQKHVVIVGGGLVGSLEALFCAQRSYKVDVFEYRPDPRLQKYVAGKSINLALSERGRAALRSIGAEDYIVKTCIPMYARMIHSHNGKRTPISYGKNDQCILSVDRRKLNEHLINLAEKNVNISYHFQSKFVSSDFDRGKIRFEKNGELSEHYADLIVGCDGAYSAVRQQLLKTTRMNYSQFYIPHGYKEIEMLPNEHGEFAMEINYFHIWPRNEFMMIGLPNQDKSFTLTLFMPLDKFDCITSEQDIINFFEQEFPDSIPLIGRQKLIDDYKKNPVGDAICVKTYPYHYLDKVVILGDAAHATVPFYGQGMNCGFEDCLVLHEILDKTLDFKTGLEAYSKYRNPDAEALIDLSLYNYMELRAHVNSVWFTLRKKVDNFLHFLFPHTWIPLYSMVTFTRLRYHHVVERSKKQDMIVKWLVTGICVSALSVSFYYVTKVSTLYFN</sequence>
<organism evidence="12">
    <name type="scientific">Hydra vulgaris</name>
    <name type="common">Hydra</name>
    <name type="synonym">Hydra attenuata</name>
    <dbReference type="NCBI Taxonomy" id="6087"/>
    <lineage>
        <taxon>Eukaryota</taxon>
        <taxon>Metazoa</taxon>
        <taxon>Cnidaria</taxon>
        <taxon>Hydrozoa</taxon>
        <taxon>Hydroidolina</taxon>
        <taxon>Anthoathecata</taxon>
        <taxon>Aplanulata</taxon>
        <taxon>Hydridae</taxon>
        <taxon>Hydra</taxon>
    </lineage>
</organism>
<dbReference type="InterPro" id="IPR027545">
    <property type="entry name" value="Kynurenine_monooxygenase"/>
</dbReference>
<keyword evidence="10" id="KW-0812">Transmembrane</keyword>
<dbReference type="GO" id="GO:0006569">
    <property type="term" value="P:L-tryptophan catabolic process"/>
    <property type="evidence" value="ECO:0007669"/>
    <property type="project" value="InterPro"/>
</dbReference>
<protein>
    <submittedName>
        <fullName evidence="12">Kynurenine 3-monooxygenase</fullName>
    </submittedName>
</protein>
<dbReference type="SUPFAM" id="SSF51905">
    <property type="entry name" value="FAD/NAD(P)-binding domain"/>
    <property type="match status" value="1"/>
</dbReference>
<dbReference type="PANTHER" id="PTHR46028:SF2">
    <property type="entry name" value="KYNURENINE 3-MONOOXYGENASE"/>
    <property type="match status" value="1"/>
</dbReference>
<keyword evidence="10" id="KW-0472">Membrane</keyword>
<keyword evidence="4" id="KW-0274">FAD</keyword>
<evidence type="ECO:0000256" key="2">
    <source>
        <dbReference type="ARBA" id="ARBA00022630"/>
    </source>
</evidence>
<feature type="domain" description="FAD-binding" evidence="11">
    <location>
        <begin position="6"/>
        <end position="354"/>
    </location>
</feature>
<proteinExistence type="evidence at transcript level"/>
<dbReference type="GO" id="GO:0019805">
    <property type="term" value="P:quinolinate biosynthetic process"/>
    <property type="evidence" value="ECO:0007669"/>
    <property type="project" value="InterPro"/>
</dbReference>
<comment type="catalytic activity">
    <reaction evidence="9">
        <text>L-kynurenine + NADPH + O2 + H(+) = 3-hydroxy-L-kynurenine + NADP(+) + H2O</text>
        <dbReference type="Rhea" id="RHEA:20545"/>
        <dbReference type="ChEBI" id="CHEBI:15377"/>
        <dbReference type="ChEBI" id="CHEBI:15378"/>
        <dbReference type="ChEBI" id="CHEBI:15379"/>
        <dbReference type="ChEBI" id="CHEBI:57783"/>
        <dbReference type="ChEBI" id="CHEBI:57959"/>
        <dbReference type="ChEBI" id="CHEBI:58125"/>
        <dbReference type="ChEBI" id="CHEBI:58349"/>
        <dbReference type="EC" id="1.14.13.9"/>
    </reaction>
</comment>
<dbReference type="Gene3D" id="3.50.50.60">
    <property type="entry name" value="FAD/NAD(P)-binding domain"/>
    <property type="match status" value="1"/>
</dbReference>
<dbReference type="KEGG" id="hmg:100204742"/>
<evidence type="ECO:0000256" key="10">
    <source>
        <dbReference type="SAM" id="Phobius"/>
    </source>
</evidence>
<dbReference type="Pfam" id="PF01494">
    <property type="entry name" value="FAD_binding_3"/>
    <property type="match status" value="1"/>
</dbReference>
<keyword evidence="7 12" id="KW-0503">Monooxygenase</keyword>
<dbReference type="GO" id="GO:0004502">
    <property type="term" value="F:kynurenine 3-monooxygenase activity"/>
    <property type="evidence" value="ECO:0007669"/>
    <property type="project" value="UniProtKB-EC"/>
</dbReference>
<evidence type="ECO:0000256" key="9">
    <source>
        <dbReference type="ARBA" id="ARBA00047818"/>
    </source>
</evidence>